<dbReference type="AlphaFoldDB" id="A0ABD2WTN1"/>
<evidence type="ECO:0000256" key="1">
    <source>
        <dbReference type="SAM" id="MobiDB-lite"/>
    </source>
</evidence>
<evidence type="ECO:0008006" key="4">
    <source>
        <dbReference type="Google" id="ProtNLM"/>
    </source>
</evidence>
<sequence>MLPTQNRNPNGETIFRVLPTIKIRESHPIYGLQKSELARCALEQVCKTIFWKIEVMLVNGKGQGRAFATEQVRLREKESTKESRVRDSDFPSTGSFSRKERKGE</sequence>
<organism evidence="2 3">
    <name type="scientific">Trichogramma kaykai</name>
    <dbReference type="NCBI Taxonomy" id="54128"/>
    <lineage>
        <taxon>Eukaryota</taxon>
        <taxon>Metazoa</taxon>
        <taxon>Ecdysozoa</taxon>
        <taxon>Arthropoda</taxon>
        <taxon>Hexapoda</taxon>
        <taxon>Insecta</taxon>
        <taxon>Pterygota</taxon>
        <taxon>Neoptera</taxon>
        <taxon>Endopterygota</taxon>
        <taxon>Hymenoptera</taxon>
        <taxon>Apocrita</taxon>
        <taxon>Proctotrupomorpha</taxon>
        <taxon>Chalcidoidea</taxon>
        <taxon>Trichogrammatidae</taxon>
        <taxon>Trichogramma</taxon>
    </lineage>
</organism>
<gene>
    <name evidence="2" type="ORF">TKK_009597</name>
</gene>
<name>A0ABD2WTN1_9HYME</name>
<reference evidence="2 3" key="1">
    <citation type="journal article" date="2024" name="bioRxiv">
        <title>A reference genome for Trichogramma kaykai: A tiny desert-dwelling parasitoid wasp with competing sex-ratio distorters.</title>
        <authorList>
            <person name="Culotta J."/>
            <person name="Lindsey A.R."/>
        </authorList>
    </citation>
    <scope>NUCLEOTIDE SEQUENCE [LARGE SCALE GENOMIC DNA]</scope>
    <source>
        <strain evidence="2 3">KSX58</strain>
    </source>
</reference>
<dbReference type="EMBL" id="JBJJXI010000071">
    <property type="protein sequence ID" value="KAL3396426.1"/>
    <property type="molecule type" value="Genomic_DNA"/>
</dbReference>
<keyword evidence="3" id="KW-1185">Reference proteome</keyword>
<accession>A0ABD2WTN1</accession>
<dbReference type="Proteomes" id="UP001627154">
    <property type="component" value="Unassembled WGS sequence"/>
</dbReference>
<proteinExistence type="predicted"/>
<evidence type="ECO:0000313" key="2">
    <source>
        <dbReference type="EMBL" id="KAL3396426.1"/>
    </source>
</evidence>
<comment type="caution">
    <text evidence="2">The sequence shown here is derived from an EMBL/GenBank/DDBJ whole genome shotgun (WGS) entry which is preliminary data.</text>
</comment>
<feature type="compositionally biased region" description="Basic and acidic residues" evidence="1">
    <location>
        <begin position="74"/>
        <end position="89"/>
    </location>
</feature>
<feature type="region of interest" description="Disordered" evidence="1">
    <location>
        <begin position="74"/>
        <end position="104"/>
    </location>
</feature>
<protein>
    <recommendedName>
        <fullName evidence="4">Ribosomal protein S3</fullName>
    </recommendedName>
</protein>
<evidence type="ECO:0000313" key="3">
    <source>
        <dbReference type="Proteomes" id="UP001627154"/>
    </source>
</evidence>